<evidence type="ECO:0000256" key="4">
    <source>
        <dbReference type="ARBA" id="ARBA00023235"/>
    </source>
</evidence>
<keyword evidence="3 5" id="KW-0697">Rotamase</keyword>
<evidence type="ECO:0000313" key="9">
    <source>
        <dbReference type="Proteomes" id="UP000730161"/>
    </source>
</evidence>
<dbReference type="Gene3D" id="3.30.70.2210">
    <property type="match status" value="1"/>
</dbReference>
<dbReference type="OrthoDB" id="8615at2157"/>
<dbReference type="Gene3D" id="3.10.50.40">
    <property type="match status" value="1"/>
</dbReference>
<protein>
    <recommendedName>
        <fullName evidence="6">Peptidyl-prolyl cis-trans isomerase</fullName>
        <ecNumber evidence="6">5.2.1.8</ecNumber>
    </recommendedName>
</protein>
<dbReference type="GO" id="GO:0003755">
    <property type="term" value="F:peptidyl-prolyl cis-trans isomerase activity"/>
    <property type="evidence" value="ECO:0007669"/>
    <property type="project" value="UniProtKB-UniRule"/>
</dbReference>
<dbReference type="Proteomes" id="UP000730161">
    <property type="component" value="Unassembled WGS sequence"/>
</dbReference>
<dbReference type="InterPro" id="IPR054016">
    <property type="entry name" value="FKBP26_IF"/>
</dbReference>
<evidence type="ECO:0000256" key="5">
    <source>
        <dbReference type="PROSITE-ProRule" id="PRU00277"/>
    </source>
</evidence>
<dbReference type="RefSeq" id="WP_211529994.1">
    <property type="nucleotide sequence ID" value="NZ_JWHL01000002.1"/>
</dbReference>
<dbReference type="PROSITE" id="PS50059">
    <property type="entry name" value="FKBP_PPIASE"/>
    <property type="match status" value="1"/>
</dbReference>
<sequence length="234" mass="26073">MAIENGVFIRLSYTGSIEGIPFDTTSEETAKASGIFNEKSRYGPMVIRVGSGHVIPGLDEALTGAGIGVEQTVSVTPEKGFGPHDREQVKAYPFKAFEKKPTIGTRISQDKKEGVVVDIIGQRALVDFNHPLAGKELEYTFTVEEIVTDDVEKMQGMIRLFSGRDIDIEFADGKVTMHLPPGINYDQRWFMWRGTIVQEIFKVSESVSEIVFMETFRRPEPPAAEPETEEEPEA</sequence>
<keyword evidence="4 5" id="KW-0413">Isomerase</keyword>
<dbReference type="AlphaFoldDB" id="A0A8J7W4Z1"/>
<dbReference type="EC" id="5.2.1.8" evidence="6"/>
<evidence type="ECO:0000256" key="2">
    <source>
        <dbReference type="ARBA" id="ARBA00006577"/>
    </source>
</evidence>
<proteinExistence type="inferred from homology"/>
<name>A0A8J7W4Z1_9EURY</name>
<organism evidence="8 9">
    <name type="scientific">Methanocalculus chunghsingensis</name>
    <dbReference type="NCBI Taxonomy" id="156457"/>
    <lineage>
        <taxon>Archaea</taxon>
        <taxon>Methanobacteriati</taxon>
        <taxon>Methanobacteriota</taxon>
        <taxon>Stenosarchaea group</taxon>
        <taxon>Methanomicrobia</taxon>
        <taxon>Methanomicrobiales</taxon>
        <taxon>Methanocalculaceae</taxon>
        <taxon>Methanocalculus</taxon>
    </lineage>
</organism>
<dbReference type="Pfam" id="PF22199">
    <property type="entry name" value="FKBP26_IF"/>
    <property type="match status" value="1"/>
</dbReference>
<gene>
    <name evidence="8" type="ORF">RJ53_02265</name>
</gene>
<dbReference type="EMBL" id="JWHL01000002">
    <property type="protein sequence ID" value="MBR1368384.1"/>
    <property type="molecule type" value="Genomic_DNA"/>
</dbReference>
<dbReference type="InterPro" id="IPR001179">
    <property type="entry name" value="PPIase_FKBP_dom"/>
</dbReference>
<accession>A0A8J7W4Z1</accession>
<evidence type="ECO:0000256" key="1">
    <source>
        <dbReference type="ARBA" id="ARBA00000971"/>
    </source>
</evidence>
<dbReference type="Pfam" id="PF00254">
    <property type="entry name" value="FKBP_C"/>
    <property type="match status" value="1"/>
</dbReference>
<dbReference type="InterPro" id="IPR046357">
    <property type="entry name" value="PPIase_dom_sf"/>
</dbReference>
<dbReference type="PANTHER" id="PTHR47861:SF2">
    <property type="entry name" value="LONG-TYPE PEPTIDYL-PROLYL CIS-TRANS ISOMERASE"/>
    <property type="match status" value="1"/>
</dbReference>
<keyword evidence="9" id="KW-1185">Reference proteome</keyword>
<dbReference type="InterPro" id="IPR048261">
    <property type="entry name" value="SlpA/SlyD-like_ins_sf"/>
</dbReference>
<evidence type="ECO:0000259" key="7">
    <source>
        <dbReference type="PROSITE" id="PS50059"/>
    </source>
</evidence>
<evidence type="ECO:0000313" key="8">
    <source>
        <dbReference type="EMBL" id="MBR1368384.1"/>
    </source>
</evidence>
<comment type="similarity">
    <text evidence="2 6">Belongs to the FKBP-type PPIase family.</text>
</comment>
<comment type="catalytic activity">
    <reaction evidence="1 5 6">
        <text>[protein]-peptidylproline (omega=180) = [protein]-peptidylproline (omega=0)</text>
        <dbReference type="Rhea" id="RHEA:16237"/>
        <dbReference type="Rhea" id="RHEA-COMP:10747"/>
        <dbReference type="Rhea" id="RHEA-COMP:10748"/>
        <dbReference type="ChEBI" id="CHEBI:83833"/>
        <dbReference type="ChEBI" id="CHEBI:83834"/>
        <dbReference type="EC" id="5.2.1.8"/>
    </reaction>
</comment>
<dbReference type="SUPFAM" id="SSF54534">
    <property type="entry name" value="FKBP-like"/>
    <property type="match status" value="1"/>
</dbReference>
<feature type="domain" description="PPIase FKBP-type" evidence="7">
    <location>
        <begin position="6"/>
        <end position="93"/>
    </location>
</feature>
<reference evidence="8" key="1">
    <citation type="submission" date="2014-12" db="EMBL/GenBank/DDBJ databases">
        <authorList>
            <person name="Huang H.-H."/>
            <person name="Chen S.-C."/>
            <person name="Lai M.-C."/>
        </authorList>
    </citation>
    <scope>NUCLEOTIDE SEQUENCE</scope>
    <source>
        <strain evidence="8">K1F9705b</strain>
    </source>
</reference>
<comment type="caution">
    <text evidence="8">The sequence shown here is derived from an EMBL/GenBank/DDBJ whole genome shotgun (WGS) entry which is preliminary data.</text>
</comment>
<evidence type="ECO:0000256" key="3">
    <source>
        <dbReference type="ARBA" id="ARBA00023110"/>
    </source>
</evidence>
<evidence type="ECO:0000256" key="6">
    <source>
        <dbReference type="RuleBase" id="RU003915"/>
    </source>
</evidence>
<dbReference type="PANTHER" id="PTHR47861">
    <property type="entry name" value="FKBP-TYPE PEPTIDYL-PROLYL CIS-TRANS ISOMERASE SLYD"/>
    <property type="match status" value="1"/>
</dbReference>
<dbReference type="Gene3D" id="2.40.10.330">
    <property type="match status" value="1"/>
</dbReference>